<keyword evidence="3" id="KW-1185">Reference proteome</keyword>
<dbReference type="AlphaFoldDB" id="A0AAV5I381"/>
<gene>
    <name evidence="2" type="ORF">SLEP1_g5639</name>
</gene>
<name>A0AAV5I381_9ROSI</name>
<protein>
    <submittedName>
        <fullName evidence="2">Uncharacterized protein</fullName>
    </submittedName>
</protein>
<proteinExistence type="predicted"/>
<organism evidence="2 3">
    <name type="scientific">Rubroshorea leprosula</name>
    <dbReference type="NCBI Taxonomy" id="152421"/>
    <lineage>
        <taxon>Eukaryota</taxon>
        <taxon>Viridiplantae</taxon>
        <taxon>Streptophyta</taxon>
        <taxon>Embryophyta</taxon>
        <taxon>Tracheophyta</taxon>
        <taxon>Spermatophyta</taxon>
        <taxon>Magnoliopsida</taxon>
        <taxon>eudicotyledons</taxon>
        <taxon>Gunneridae</taxon>
        <taxon>Pentapetalae</taxon>
        <taxon>rosids</taxon>
        <taxon>malvids</taxon>
        <taxon>Malvales</taxon>
        <taxon>Dipterocarpaceae</taxon>
        <taxon>Rubroshorea</taxon>
    </lineage>
</organism>
<evidence type="ECO:0000313" key="2">
    <source>
        <dbReference type="EMBL" id="GKU91824.1"/>
    </source>
</evidence>
<comment type="caution">
    <text evidence="2">The sequence shown here is derived from an EMBL/GenBank/DDBJ whole genome shotgun (WGS) entry which is preliminary data.</text>
</comment>
<accession>A0AAV5I381</accession>
<evidence type="ECO:0000313" key="3">
    <source>
        <dbReference type="Proteomes" id="UP001054252"/>
    </source>
</evidence>
<sequence length="71" mass="8100">MDREKSSSKHYREDRDRDSTKDHGDHKHHRSHRDSDHTIENPACGLNTRLASNLKPIGNRPAMNVGSCHVS</sequence>
<dbReference type="Proteomes" id="UP001054252">
    <property type="component" value="Unassembled WGS sequence"/>
</dbReference>
<evidence type="ECO:0000256" key="1">
    <source>
        <dbReference type="SAM" id="MobiDB-lite"/>
    </source>
</evidence>
<feature type="region of interest" description="Disordered" evidence="1">
    <location>
        <begin position="1"/>
        <end position="43"/>
    </location>
</feature>
<feature type="compositionally biased region" description="Basic and acidic residues" evidence="1">
    <location>
        <begin position="1"/>
        <end position="25"/>
    </location>
</feature>
<reference evidence="2 3" key="1">
    <citation type="journal article" date="2021" name="Commun. Biol.">
        <title>The genome of Shorea leprosula (Dipterocarpaceae) highlights the ecological relevance of drought in aseasonal tropical rainforests.</title>
        <authorList>
            <person name="Ng K.K.S."/>
            <person name="Kobayashi M.J."/>
            <person name="Fawcett J.A."/>
            <person name="Hatakeyama M."/>
            <person name="Paape T."/>
            <person name="Ng C.H."/>
            <person name="Ang C.C."/>
            <person name="Tnah L.H."/>
            <person name="Lee C.T."/>
            <person name="Nishiyama T."/>
            <person name="Sese J."/>
            <person name="O'Brien M.J."/>
            <person name="Copetti D."/>
            <person name="Mohd Noor M.I."/>
            <person name="Ong R.C."/>
            <person name="Putra M."/>
            <person name="Sireger I.Z."/>
            <person name="Indrioko S."/>
            <person name="Kosugi Y."/>
            <person name="Izuno A."/>
            <person name="Isagi Y."/>
            <person name="Lee S.L."/>
            <person name="Shimizu K.K."/>
        </authorList>
    </citation>
    <scope>NUCLEOTIDE SEQUENCE [LARGE SCALE GENOMIC DNA]</scope>
    <source>
        <strain evidence="2">214</strain>
    </source>
</reference>
<dbReference type="EMBL" id="BPVZ01000005">
    <property type="protein sequence ID" value="GKU91824.1"/>
    <property type="molecule type" value="Genomic_DNA"/>
</dbReference>